<gene>
    <name evidence="1" type="ORF">KV110_39790</name>
</gene>
<dbReference type="RefSeq" id="WP_218472241.1">
    <property type="nucleotide sequence ID" value="NZ_BAABJN010000012.1"/>
</dbReference>
<organism evidence="1 2">
    <name type="scientific">Nocardia iowensis</name>
    <dbReference type="NCBI Taxonomy" id="204891"/>
    <lineage>
        <taxon>Bacteria</taxon>
        <taxon>Bacillati</taxon>
        <taxon>Actinomycetota</taxon>
        <taxon>Actinomycetes</taxon>
        <taxon>Mycobacteriales</taxon>
        <taxon>Nocardiaceae</taxon>
        <taxon>Nocardia</taxon>
    </lineage>
</organism>
<dbReference type="Proteomes" id="UP000694257">
    <property type="component" value="Chromosome"/>
</dbReference>
<evidence type="ECO:0000313" key="2">
    <source>
        <dbReference type="Proteomes" id="UP000694257"/>
    </source>
</evidence>
<reference evidence="1 2" key="1">
    <citation type="submission" date="2021-07" db="EMBL/GenBank/DDBJ databases">
        <title>Whole Genome Sequence of Nocardia Iowensis.</title>
        <authorList>
            <person name="Lamm A."/>
            <person name="Collins-Fairclough A.M."/>
            <person name="Bunk B."/>
            <person name="Sproer C."/>
        </authorList>
    </citation>
    <scope>NUCLEOTIDE SEQUENCE [LARGE SCALE GENOMIC DNA]</scope>
    <source>
        <strain evidence="1 2">NRRL 5646</strain>
    </source>
</reference>
<accession>A0ABX8RQ21</accession>
<protein>
    <submittedName>
        <fullName evidence="1">Uncharacterized protein</fullName>
    </submittedName>
</protein>
<evidence type="ECO:0000313" key="1">
    <source>
        <dbReference type="EMBL" id="QXN91386.1"/>
    </source>
</evidence>
<sequence>MPFIVAAGVAESAVPMGMNKNGNQSVAGGSSNVRLTDWVVRSGFGDTVISANHELVASGPATVTVKCRLEVSGDLSFNESRSFDVMLNNDPAKTFTSAVTSVIIPDTTLTLARGDRIWLRMTGSKFNSYHTTVAGGVNSYLYFSPS</sequence>
<name>A0ABX8RQ21_NOCIO</name>
<dbReference type="EMBL" id="CP078145">
    <property type="protein sequence ID" value="QXN91386.1"/>
    <property type="molecule type" value="Genomic_DNA"/>
</dbReference>
<keyword evidence="2" id="KW-1185">Reference proteome</keyword>
<proteinExistence type="predicted"/>